<keyword evidence="2" id="KW-1133">Transmembrane helix</keyword>
<feature type="compositionally biased region" description="Basic and acidic residues" evidence="1">
    <location>
        <begin position="92"/>
        <end position="105"/>
    </location>
</feature>
<protein>
    <submittedName>
        <fullName evidence="3">Uncharacterized protein</fullName>
    </submittedName>
</protein>
<sequence length="132" mass="15152">TAKELDVRWIRRYRGFCIAGCVICIFQVFLAYIFFTIYADEGKHLEKYVINKKSNFELLDDRNDMESSRRFKEAYLTMDDEEDDSPGNSNAVEKRLKIPPDKIDPKIGPGEKVPAKSKIDIQSPDASNRVSA</sequence>
<gene>
    <name evidence="3" type="ORF">g.7052</name>
</gene>
<keyword evidence="2" id="KW-0812">Transmembrane</keyword>
<dbReference type="EMBL" id="GECU01030256">
    <property type="protein sequence ID" value="JAS77450.1"/>
    <property type="molecule type" value="Transcribed_RNA"/>
</dbReference>
<feature type="region of interest" description="Disordered" evidence="1">
    <location>
        <begin position="75"/>
        <end position="132"/>
    </location>
</feature>
<evidence type="ECO:0000256" key="1">
    <source>
        <dbReference type="SAM" id="MobiDB-lite"/>
    </source>
</evidence>
<organism evidence="3">
    <name type="scientific">Homalodisca liturata</name>
    <dbReference type="NCBI Taxonomy" id="320908"/>
    <lineage>
        <taxon>Eukaryota</taxon>
        <taxon>Metazoa</taxon>
        <taxon>Ecdysozoa</taxon>
        <taxon>Arthropoda</taxon>
        <taxon>Hexapoda</taxon>
        <taxon>Insecta</taxon>
        <taxon>Pterygota</taxon>
        <taxon>Neoptera</taxon>
        <taxon>Paraneoptera</taxon>
        <taxon>Hemiptera</taxon>
        <taxon>Auchenorrhyncha</taxon>
        <taxon>Membracoidea</taxon>
        <taxon>Cicadellidae</taxon>
        <taxon>Cicadellinae</taxon>
        <taxon>Proconiini</taxon>
        <taxon>Homalodisca</taxon>
    </lineage>
</organism>
<evidence type="ECO:0000313" key="3">
    <source>
        <dbReference type="EMBL" id="JAS77450.1"/>
    </source>
</evidence>
<evidence type="ECO:0000256" key="2">
    <source>
        <dbReference type="SAM" id="Phobius"/>
    </source>
</evidence>
<proteinExistence type="predicted"/>
<dbReference type="AlphaFoldDB" id="A0A1B6HS21"/>
<keyword evidence="2" id="KW-0472">Membrane</keyword>
<accession>A0A1B6HS21</accession>
<reference evidence="3" key="1">
    <citation type="submission" date="2015-11" db="EMBL/GenBank/DDBJ databases">
        <title>De novo transcriptome assembly of four potential Pierce s Disease insect vectors from Arizona vineyards.</title>
        <authorList>
            <person name="Tassone E.E."/>
        </authorList>
    </citation>
    <scope>NUCLEOTIDE SEQUENCE</scope>
</reference>
<feature type="non-terminal residue" evidence="3">
    <location>
        <position position="1"/>
    </location>
</feature>
<feature type="non-terminal residue" evidence="3">
    <location>
        <position position="132"/>
    </location>
</feature>
<feature type="transmembrane region" description="Helical" evidence="2">
    <location>
        <begin position="13"/>
        <end position="38"/>
    </location>
</feature>
<name>A0A1B6HS21_9HEMI</name>